<name>A0A369WEK0_9GAMM</name>
<evidence type="ECO:0000313" key="9">
    <source>
        <dbReference type="Proteomes" id="UP000253769"/>
    </source>
</evidence>
<comment type="function">
    <text evidence="5">Catalyzes the cleavage of L-allo-threonine and L-threonine to glycine and acetaldehyde.</text>
</comment>
<dbReference type="RefSeq" id="WP_114696068.1">
    <property type="nucleotide sequence ID" value="NZ_QQOH01000003.1"/>
</dbReference>
<dbReference type="AlphaFoldDB" id="A0A369WEK0"/>
<reference evidence="8 9" key="1">
    <citation type="submission" date="2018-07" db="EMBL/GenBank/DDBJ databases">
        <title>Motiliproteus coralliicola sp. nov., a bacterium isolated from Coral.</title>
        <authorList>
            <person name="Wang G."/>
        </authorList>
    </citation>
    <scope>NUCLEOTIDE SEQUENCE [LARGE SCALE GENOMIC DNA]</scope>
    <source>
        <strain evidence="8 9">C34</strain>
    </source>
</reference>
<dbReference type="CDD" id="cd06502">
    <property type="entry name" value="TA_like"/>
    <property type="match status" value="1"/>
</dbReference>
<dbReference type="GO" id="GO:0006567">
    <property type="term" value="P:L-threonine catabolic process"/>
    <property type="evidence" value="ECO:0007669"/>
    <property type="project" value="UniProtKB-UniRule"/>
</dbReference>
<evidence type="ECO:0000259" key="7">
    <source>
        <dbReference type="Pfam" id="PF01212"/>
    </source>
</evidence>
<dbReference type="InterPro" id="IPR001597">
    <property type="entry name" value="ArAA_b-elim_lyase/Thr_aldolase"/>
</dbReference>
<gene>
    <name evidence="8" type="ORF">DV711_12650</name>
</gene>
<comment type="catalytic activity">
    <reaction evidence="5">
        <text>L-threonine = acetaldehyde + glycine</text>
        <dbReference type="Rhea" id="RHEA:19625"/>
        <dbReference type="ChEBI" id="CHEBI:15343"/>
        <dbReference type="ChEBI" id="CHEBI:57305"/>
        <dbReference type="ChEBI" id="CHEBI:57926"/>
        <dbReference type="EC" id="4.1.2.48"/>
    </reaction>
</comment>
<proteinExistence type="inferred from homology"/>
<protein>
    <recommendedName>
        <fullName evidence="5">L-threonine aldolase</fullName>
        <ecNumber evidence="5">4.1.2.48</ecNumber>
    </recommendedName>
</protein>
<organism evidence="8 9">
    <name type="scientific">Motiliproteus coralliicola</name>
    <dbReference type="NCBI Taxonomy" id="2283196"/>
    <lineage>
        <taxon>Bacteria</taxon>
        <taxon>Pseudomonadati</taxon>
        <taxon>Pseudomonadota</taxon>
        <taxon>Gammaproteobacteria</taxon>
        <taxon>Oceanospirillales</taxon>
        <taxon>Oceanospirillaceae</taxon>
        <taxon>Motiliproteus</taxon>
    </lineage>
</organism>
<dbReference type="OrthoDB" id="9774495at2"/>
<feature type="region of interest" description="Disordered" evidence="6">
    <location>
        <begin position="1"/>
        <end position="20"/>
    </location>
</feature>
<evidence type="ECO:0000256" key="6">
    <source>
        <dbReference type="SAM" id="MobiDB-lite"/>
    </source>
</evidence>
<dbReference type="InterPro" id="IPR015424">
    <property type="entry name" value="PyrdxlP-dep_Trfase"/>
</dbReference>
<evidence type="ECO:0000256" key="2">
    <source>
        <dbReference type="ARBA" id="ARBA00006966"/>
    </source>
</evidence>
<dbReference type="GO" id="GO:0008732">
    <property type="term" value="F:L-allo-threonine aldolase activity"/>
    <property type="evidence" value="ECO:0007669"/>
    <property type="project" value="RHEA"/>
</dbReference>
<evidence type="ECO:0000256" key="3">
    <source>
        <dbReference type="ARBA" id="ARBA00011881"/>
    </source>
</evidence>
<dbReference type="InterPro" id="IPR026273">
    <property type="entry name" value="Low_specificity_L-TA_bact"/>
</dbReference>
<keyword evidence="9" id="KW-1185">Reference proteome</keyword>
<dbReference type="PIRSF" id="PIRSF038940">
    <property type="entry name" value="Low_specificity_LTA"/>
    <property type="match status" value="1"/>
</dbReference>
<keyword evidence="5" id="KW-0456">Lyase</keyword>
<evidence type="ECO:0000256" key="4">
    <source>
        <dbReference type="ARBA" id="ARBA00022898"/>
    </source>
</evidence>
<evidence type="ECO:0000313" key="8">
    <source>
        <dbReference type="EMBL" id="RDE19723.1"/>
    </source>
</evidence>
<dbReference type="PANTHER" id="PTHR48097:SF5">
    <property type="entry name" value="LOW SPECIFICITY L-THREONINE ALDOLASE"/>
    <property type="match status" value="1"/>
</dbReference>
<dbReference type="Gene3D" id="3.40.640.10">
    <property type="entry name" value="Type I PLP-dependent aspartate aminotransferase-like (Major domain)"/>
    <property type="match status" value="1"/>
</dbReference>
<comment type="caution">
    <text evidence="8">The sequence shown here is derived from an EMBL/GenBank/DDBJ whole genome shotgun (WGS) entry which is preliminary data.</text>
</comment>
<feature type="domain" description="Aromatic amino acid beta-eliminating lyase/threonine aldolase" evidence="7">
    <location>
        <begin position="24"/>
        <end position="302"/>
    </location>
</feature>
<dbReference type="EC" id="4.1.2.48" evidence="5"/>
<evidence type="ECO:0000256" key="1">
    <source>
        <dbReference type="ARBA" id="ARBA00001933"/>
    </source>
</evidence>
<comment type="catalytic activity">
    <reaction evidence="5">
        <text>L-allo-threonine = acetaldehyde + glycine</text>
        <dbReference type="Rhea" id="RHEA:26209"/>
        <dbReference type="ChEBI" id="CHEBI:15343"/>
        <dbReference type="ChEBI" id="CHEBI:57305"/>
        <dbReference type="ChEBI" id="CHEBI:58585"/>
        <dbReference type="EC" id="4.1.2.48"/>
    </reaction>
</comment>
<dbReference type="EMBL" id="QQOH01000003">
    <property type="protein sequence ID" value="RDE19723.1"/>
    <property type="molecule type" value="Genomic_DNA"/>
</dbReference>
<sequence>MNTQAVSIPESTPTSTPILQQRGFTSDNIAPASEQVIEAISRANSGQAKPYGVDPISQQVEQQLREIFECELEVMLVPTGSAANAIGLSVLTPPWGQVFCHPDSHINNDECGAPEFYTNGAKLVPVDGDDARIDPAQLAPLLQRMVGDVHSTQPAVVSITQATETGSLYSLEQIQQIGQLCSDAGVRLHMDGARFANALAALDCSPAEMTWKAGVDVLSFGATKNGTLAAEAIILFDPSLATELGYRRKRGGHLCSKMRFMSAQMQAYLAEDLWLDNARNANAMAARLAEGLRGIDGVELQGQPEANIIFCRLPQTTIEALLDQGFGFYHDRWAPGIVRLVTNFATRADEVDALINAVQTLQQRQIG</sequence>
<comment type="subunit">
    <text evidence="3">Homotetramer.</text>
</comment>
<comment type="similarity">
    <text evidence="2 5">Belongs to the threonine aldolase family.</text>
</comment>
<dbReference type="Proteomes" id="UP000253769">
    <property type="component" value="Unassembled WGS sequence"/>
</dbReference>
<dbReference type="InterPro" id="IPR015421">
    <property type="entry name" value="PyrdxlP-dep_Trfase_major"/>
</dbReference>
<keyword evidence="4 5" id="KW-0663">Pyridoxal phosphate</keyword>
<dbReference type="PANTHER" id="PTHR48097">
    <property type="entry name" value="L-THREONINE ALDOLASE-RELATED"/>
    <property type="match status" value="1"/>
</dbReference>
<dbReference type="SUPFAM" id="SSF53383">
    <property type="entry name" value="PLP-dependent transferases"/>
    <property type="match status" value="1"/>
</dbReference>
<comment type="cofactor">
    <cofactor evidence="1 5">
        <name>pyridoxal 5'-phosphate</name>
        <dbReference type="ChEBI" id="CHEBI:597326"/>
    </cofactor>
</comment>
<dbReference type="InterPro" id="IPR015422">
    <property type="entry name" value="PyrdxlP-dep_Trfase_small"/>
</dbReference>
<dbReference type="Pfam" id="PF01212">
    <property type="entry name" value="Beta_elim_lyase"/>
    <property type="match status" value="1"/>
</dbReference>
<accession>A0A369WEK0</accession>
<dbReference type="Gene3D" id="3.90.1150.10">
    <property type="entry name" value="Aspartate Aminotransferase, domain 1"/>
    <property type="match status" value="1"/>
</dbReference>
<evidence type="ECO:0000256" key="5">
    <source>
        <dbReference type="PIRNR" id="PIRNR038940"/>
    </source>
</evidence>